<feature type="domain" description="Transposase TnpC homeodomain" evidence="2">
    <location>
        <begin position="41"/>
        <end position="113"/>
    </location>
</feature>
<dbReference type="Proteomes" id="UP000614460">
    <property type="component" value="Unassembled WGS sequence"/>
</dbReference>
<reference evidence="3" key="1">
    <citation type="journal article" date="2014" name="Int. J. Syst. Evol. Microbiol.">
        <title>Complete genome sequence of Corynebacterium casei LMG S-19264T (=DSM 44701T), isolated from a smear-ripened cheese.</title>
        <authorList>
            <consortium name="US DOE Joint Genome Institute (JGI-PGF)"/>
            <person name="Walter F."/>
            <person name="Albersmeier A."/>
            <person name="Kalinowski J."/>
            <person name="Ruckert C."/>
        </authorList>
    </citation>
    <scope>NUCLEOTIDE SEQUENCE</scope>
    <source>
        <strain evidence="3">CGMCC 1.15966</strain>
    </source>
</reference>
<gene>
    <name evidence="3" type="ORF">GCM10011516_14340</name>
</gene>
<proteinExistence type="predicted"/>
<dbReference type="Pfam" id="PF03050">
    <property type="entry name" value="DDE_Tnp_IS66"/>
    <property type="match status" value="1"/>
</dbReference>
<evidence type="ECO:0000259" key="2">
    <source>
        <dbReference type="Pfam" id="PF13007"/>
    </source>
</evidence>
<dbReference type="InterPro" id="IPR004291">
    <property type="entry name" value="Transposase_IS66_central"/>
</dbReference>
<dbReference type="InterPro" id="IPR052344">
    <property type="entry name" value="Transposase-related"/>
</dbReference>
<evidence type="ECO:0000313" key="4">
    <source>
        <dbReference type="Proteomes" id="UP000614460"/>
    </source>
</evidence>
<reference evidence="3" key="2">
    <citation type="submission" date="2020-09" db="EMBL/GenBank/DDBJ databases">
        <authorList>
            <person name="Sun Q."/>
            <person name="Zhou Y."/>
        </authorList>
    </citation>
    <scope>NUCLEOTIDE SEQUENCE</scope>
    <source>
        <strain evidence="3">CGMCC 1.15966</strain>
    </source>
</reference>
<comment type="caution">
    <text evidence="3">The sequence shown here is derived from an EMBL/GenBank/DDBJ whole genome shotgun (WGS) entry which is preliminary data.</text>
</comment>
<evidence type="ECO:0000259" key="1">
    <source>
        <dbReference type="Pfam" id="PF03050"/>
    </source>
</evidence>
<dbReference type="PANTHER" id="PTHR33678">
    <property type="entry name" value="BLL1576 PROTEIN"/>
    <property type="match status" value="1"/>
</dbReference>
<name>A0A8H9FY23_9SPHI</name>
<accession>A0A8H9FY23</accession>
<organism evidence="3 4">
    <name type="scientific">Sphingobacterium cellulitidis</name>
    <dbReference type="NCBI Taxonomy" id="1768011"/>
    <lineage>
        <taxon>Bacteria</taxon>
        <taxon>Pseudomonadati</taxon>
        <taxon>Bacteroidota</taxon>
        <taxon>Sphingobacteriia</taxon>
        <taxon>Sphingobacteriales</taxon>
        <taxon>Sphingobacteriaceae</taxon>
        <taxon>Sphingobacterium</taxon>
    </lineage>
</organism>
<dbReference type="AlphaFoldDB" id="A0A8H9FY23"/>
<protein>
    <submittedName>
        <fullName evidence="3">Transposase</fullName>
    </submittedName>
</protein>
<keyword evidence="4" id="KW-1185">Reference proteome</keyword>
<dbReference type="EMBL" id="BMKM01000003">
    <property type="protein sequence ID" value="GGE17802.1"/>
    <property type="molecule type" value="Genomic_DNA"/>
</dbReference>
<dbReference type="NCBIfam" id="NF033517">
    <property type="entry name" value="transpos_IS66"/>
    <property type="match status" value="1"/>
</dbReference>
<dbReference type="Pfam" id="PF13007">
    <property type="entry name" value="LZ_Tnp_IS66"/>
    <property type="match status" value="1"/>
</dbReference>
<sequence>METALENLSKEDLIKVISGRDEMIRSLSKDSSSKDEKIDYLESQLAMYKRMQFGQKRERFEGDPNQTMLPFQAEPAEVELQQEIIKEKIEYTRKRPNHKGRAKLPAHLPVEEIEIYPQGDLSEMVCIGKEITDELECEPAKFYIKRYIRYKYAAKDGSNVSIAELPERVIDKGIPGPSLLAMILADKYLDHLPLYRQKQRFAREIIQIPSSTIEGWTKQALEKLEPLYEQLIFDIKSKGYLQVDETPIKVLDSDKKGATHQGYYWVYHAPLDGTVLFDYSPTRAGISAVPMLGNFKGYLQIDGYAVYEKYGKKKEVTHLACWAHSRREFEKALDNDKTRAEKALLLIQKLYATERKAREENLSPQQIKELRLAESLPVINELGKWLFEEIKNTLPKSQIGKAMAYAYARWDALSAYLYEGNLLIDNNLVENAIRPVALGRKNYLFAGSHQAAQRSAMIYSFFAICKKHEVNPFQWLKYTLQNIMSINHKNLKDLYPQNYKKNIEL</sequence>
<dbReference type="InterPro" id="IPR024463">
    <property type="entry name" value="Transposase_TnpC_homeodom"/>
</dbReference>
<dbReference type="PANTHER" id="PTHR33678:SF1">
    <property type="entry name" value="BLL1576 PROTEIN"/>
    <property type="match status" value="1"/>
</dbReference>
<evidence type="ECO:0000313" key="3">
    <source>
        <dbReference type="EMBL" id="GGE17802.1"/>
    </source>
</evidence>
<feature type="domain" description="Transposase IS66 central" evidence="1">
    <location>
        <begin position="172"/>
        <end position="453"/>
    </location>
</feature>